<dbReference type="Pfam" id="PF13833">
    <property type="entry name" value="EF-hand_8"/>
    <property type="match status" value="1"/>
</dbReference>
<dbReference type="PANTHER" id="PTHR12294">
    <property type="entry name" value="EF HAND DOMAIN FAMILY A1,A2-RELATED"/>
    <property type="match status" value="1"/>
</dbReference>
<dbReference type="PROSITE" id="PS00018">
    <property type="entry name" value="EF_HAND_1"/>
    <property type="match status" value="1"/>
</dbReference>
<evidence type="ECO:0000259" key="10">
    <source>
        <dbReference type="PROSITE" id="PS50222"/>
    </source>
</evidence>
<evidence type="ECO:0000256" key="9">
    <source>
        <dbReference type="ARBA" id="ARBA00023136"/>
    </source>
</evidence>
<keyword evidence="12" id="KW-1185">Reference proteome</keyword>
<dbReference type="AlphaFoldDB" id="A0A8J7P3N3"/>
<sequence length="546" mass="62068">MTPRDFLYSVMLEHVDRQQDRWATRRVSGQRQARREGLPVCGTLSSQGSDFKTARVPLLQRKQMRFHLEVPVPEQVLLRLGGSSACQCFVFLNQSPLSWAQSLPQTVSSALRGSVRVTCKLHKKMLTKEEVHGMLNIASKTKPSSGLFRNLGDYELPSARVEEYRSLSLAPMAGIPKWFSALLVPVLSSETPRILTFPINPREAGQRLLHPLDGGPELSEGPAGGWGSGIREARLSSPLCSWLTITAPHLGLGTEMKFFDPFEQQPNSSLFLSTHHDKGLISYTEYLFLLTILTKPHTGFQIAFKMLDVDGNEHVDRREFLKLKNIISKRKEAKPPKDDAELLAGCWWQCGAELGQTGAFFFLQKSGAEVGDEVYTTLQAYFFGRTGNQKLQYKDFCRFMEDLQAEVQEMEFLQFSKGMDTMRREDFAEWLLHYTNEENNEAYWENMRKRIPPGQSITFEEFKSFCLFTNNIEDFAFTVKMISETNRPIGMAEFKRAVSIATGHKLSENVLDTVFKIFDLDGDNCLSHKEFLGVMKDRILRGLKVS</sequence>
<evidence type="ECO:0000256" key="6">
    <source>
        <dbReference type="ARBA" id="ARBA00022837"/>
    </source>
</evidence>
<evidence type="ECO:0000313" key="12">
    <source>
        <dbReference type="Proteomes" id="UP000736164"/>
    </source>
</evidence>
<accession>A0A8J7P3N3</accession>
<organism evidence="11 12">
    <name type="scientific">Atractosteus spatula</name>
    <name type="common">Alligator gar</name>
    <name type="synonym">Lepisosteus spatula</name>
    <dbReference type="NCBI Taxonomy" id="7917"/>
    <lineage>
        <taxon>Eukaryota</taxon>
        <taxon>Metazoa</taxon>
        <taxon>Chordata</taxon>
        <taxon>Craniata</taxon>
        <taxon>Vertebrata</taxon>
        <taxon>Euteleostomi</taxon>
        <taxon>Actinopterygii</taxon>
        <taxon>Neopterygii</taxon>
        <taxon>Holostei</taxon>
        <taxon>Semionotiformes</taxon>
        <taxon>Lepisosteidae</taxon>
        <taxon>Atractosteus</taxon>
    </lineage>
</organism>
<protein>
    <submittedName>
        <fullName evidence="11">MICU2 protein</fullName>
    </submittedName>
</protein>
<dbReference type="PANTHER" id="PTHR12294:SF3">
    <property type="entry name" value="CALCIUM UPTAKE PROTEIN 2, MITOCHONDRIAL"/>
    <property type="match status" value="1"/>
</dbReference>
<dbReference type="PROSITE" id="PS50222">
    <property type="entry name" value="EF_HAND_2"/>
    <property type="match status" value="1"/>
</dbReference>
<proteinExistence type="predicted"/>
<keyword evidence="6" id="KW-0106">Calcium</keyword>
<keyword evidence="7" id="KW-0809">Transit peptide</keyword>
<feature type="non-terminal residue" evidence="11">
    <location>
        <position position="1"/>
    </location>
</feature>
<dbReference type="GO" id="GO:0005509">
    <property type="term" value="F:calcium ion binding"/>
    <property type="evidence" value="ECO:0007669"/>
    <property type="project" value="InterPro"/>
</dbReference>
<dbReference type="SMART" id="SM00054">
    <property type="entry name" value="EFh"/>
    <property type="match status" value="2"/>
</dbReference>
<dbReference type="GO" id="GO:1990246">
    <property type="term" value="C:uniplex complex"/>
    <property type="evidence" value="ECO:0007669"/>
    <property type="project" value="TreeGrafter"/>
</dbReference>
<keyword evidence="9" id="KW-0472">Membrane</keyword>
<feature type="domain" description="EF-hand" evidence="10">
    <location>
        <begin position="506"/>
        <end position="541"/>
    </location>
</feature>
<feature type="non-terminal residue" evidence="11">
    <location>
        <position position="546"/>
    </location>
</feature>
<evidence type="ECO:0000256" key="3">
    <source>
        <dbReference type="ARBA" id="ARBA00022723"/>
    </source>
</evidence>
<gene>
    <name evidence="11" type="primary">Micu2</name>
    <name evidence="11" type="ORF">GTO95_0015141</name>
</gene>
<evidence type="ECO:0000256" key="4">
    <source>
        <dbReference type="ARBA" id="ARBA00022737"/>
    </source>
</evidence>
<dbReference type="InterPro" id="IPR002048">
    <property type="entry name" value="EF_hand_dom"/>
</dbReference>
<reference evidence="11" key="1">
    <citation type="journal article" date="2021" name="Cell">
        <title>Tracing the genetic footprints of vertebrate landing in non-teleost ray-finned fishes.</title>
        <authorList>
            <person name="Bi X."/>
            <person name="Wang K."/>
            <person name="Yang L."/>
            <person name="Pan H."/>
            <person name="Jiang H."/>
            <person name="Wei Q."/>
            <person name="Fang M."/>
            <person name="Yu H."/>
            <person name="Zhu C."/>
            <person name="Cai Y."/>
            <person name="He Y."/>
            <person name="Gan X."/>
            <person name="Zeng H."/>
            <person name="Yu D."/>
            <person name="Zhu Y."/>
            <person name="Jiang H."/>
            <person name="Qiu Q."/>
            <person name="Yang H."/>
            <person name="Zhang Y.E."/>
            <person name="Wang W."/>
            <person name="Zhu M."/>
            <person name="He S."/>
            <person name="Zhang G."/>
        </authorList>
    </citation>
    <scope>NUCLEOTIDE SEQUENCE</scope>
    <source>
        <strain evidence="11">Allg_001</strain>
    </source>
</reference>
<evidence type="ECO:0000313" key="11">
    <source>
        <dbReference type="EMBL" id="MBN3324912.1"/>
    </source>
</evidence>
<dbReference type="Gene3D" id="1.10.238.10">
    <property type="entry name" value="EF-hand"/>
    <property type="match status" value="2"/>
</dbReference>
<keyword evidence="4" id="KW-0677">Repeat</keyword>
<dbReference type="InterPro" id="IPR018247">
    <property type="entry name" value="EF_Hand_1_Ca_BS"/>
</dbReference>
<name>A0A8J7P3N3_ATRSP</name>
<keyword evidence="5" id="KW-0999">Mitochondrion inner membrane</keyword>
<keyword evidence="3" id="KW-0479">Metal-binding</keyword>
<dbReference type="EMBL" id="JAAWVO010073544">
    <property type="protein sequence ID" value="MBN3324912.1"/>
    <property type="molecule type" value="Genomic_DNA"/>
</dbReference>
<dbReference type="GO" id="GO:0005758">
    <property type="term" value="C:mitochondrial intermembrane space"/>
    <property type="evidence" value="ECO:0007669"/>
    <property type="project" value="UniProtKB-SubCell"/>
</dbReference>
<dbReference type="InterPro" id="IPR039800">
    <property type="entry name" value="MICU1/2/3"/>
</dbReference>
<evidence type="ECO:0000256" key="2">
    <source>
        <dbReference type="ARBA" id="ARBA00004569"/>
    </source>
</evidence>
<evidence type="ECO:0000256" key="8">
    <source>
        <dbReference type="ARBA" id="ARBA00023128"/>
    </source>
</evidence>
<dbReference type="Proteomes" id="UP000736164">
    <property type="component" value="Unassembled WGS sequence"/>
</dbReference>
<evidence type="ECO:0000256" key="5">
    <source>
        <dbReference type="ARBA" id="ARBA00022792"/>
    </source>
</evidence>
<evidence type="ECO:0000256" key="1">
    <source>
        <dbReference type="ARBA" id="ARBA00004273"/>
    </source>
</evidence>
<keyword evidence="8" id="KW-0496">Mitochondrion</keyword>
<dbReference type="SUPFAM" id="SSF47473">
    <property type="entry name" value="EF-hand"/>
    <property type="match status" value="2"/>
</dbReference>
<dbReference type="GO" id="GO:0036444">
    <property type="term" value="P:calcium import into the mitochondrion"/>
    <property type="evidence" value="ECO:0007669"/>
    <property type="project" value="TreeGrafter"/>
</dbReference>
<evidence type="ECO:0000256" key="7">
    <source>
        <dbReference type="ARBA" id="ARBA00022946"/>
    </source>
</evidence>
<comment type="caution">
    <text evidence="11">The sequence shown here is derived from an EMBL/GenBank/DDBJ whole genome shotgun (WGS) entry which is preliminary data.</text>
</comment>
<dbReference type="InterPro" id="IPR011992">
    <property type="entry name" value="EF-hand-dom_pair"/>
</dbReference>
<dbReference type="GO" id="GO:0051560">
    <property type="term" value="P:mitochondrial calcium ion homeostasis"/>
    <property type="evidence" value="ECO:0007669"/>
    <property type="project" value="TreeGrafter"/>
</dbReference>
<comment type="subcellular location">
    <subcellularLocation>
        <location evidence="1">Mitochondrion inner membrane</location>
    </subcellularLocation>
    <subcellularLocation>
        <location evidence="2">Mitochondrion intermembrane space</location>
    </subcellularLocation>
</comment>